<reference evidence="2" key="1">
    <citation type="journal article" date="2020" name="Ecol. Evol.">
        <title>Genome structure and content of the rice root-knot nematode (Meloidogyne graminicola).</title>
        <authorList>
            <person name="Phan N.T."/>
            <person name="Danchin E.G.J."/>
            <person name="Klopp C."/>
            <person name="Perfus-Barbeoch L."/>
            <person name="Kozlowski D.K."/>
            <person name="Koutsovoulos G.D."/>
            <person name="Lopez-Roques C."/>
            <person name="Bouchez O."/>
            <person name="Zahm M."/>
            <person name="Besnard G."/>
            <person name="Bellafiore S."/>
        </authorList>
    </citation>
    <scope>NUCLEOTIDE SEQUENCE</scope>
    <source>
        <strain evidence="2">VN-18</strain>
    </source>
</reference>
<evidence type="ECO:0000313" key="3">
    <source>
        <dbReference type="Proteomes" id="UP000605970"/>
    </source>
</evidence>
<evidence type="ECO:0000313" key="2">
    <source>
        <dbReference type="EMBL" id="KAF7639046.1"/>
    </source>
</evidence>
<gene>
    <name evidence="2" type="ORF">Mgra_00001573</name>
</gene>
<dbReference type="SUPFAM" id="SSF50630">
    <property type="entry name" value="Acid proteases"/>
    <property type="match status" value="1"/>
</dbReference>
<feature type="non-terminal residue" evidence="2">
    <location>
        <position position="163"/>
    </location>
</feature>
<feature type="domain" description="Peptidase A1" evidence="1">
    <location>
        <begin position="1"/>
        <end position="143"/>
    </location>
</feature>
<dbReference type="Gene3D" id="2.40.70.10">
    <property type="entry name" value="Acid Proteases"/>
    <property type="match status" value="1"/>
</dbReference>
<comment type="caution">
    <text evidence="2">The sequence shown here is derived from an EMBL/GenBank/DDBJ whole genome shotgun (WGS) entry which is preliminary data.</text>
</comment>
<sequence length="163" mass="19116">RNNKIQKLRIFDGIFYIYAPKVQLDEIAIKLGAINISKNFNDFYILPLIKCNEKRNMPNIILNVGGLKNKKINVILKPTQYMELHEEEHGDENITETCRLLFLPNEGLFGYNNINNNDWNMGEIFMLNRCISVNYNDNTIGFGEKIKNLKENNEEEEEEEEKN</sequence>
<dbReference type="InterPro" id="IPR021109">
    <property type="entry name" value="Peptidase_aspartic_dom_sf"/>
</dbReference>
<dbReference type="Proteomes" id="UP000605970">
    <property type="component" value="Unassembled WGS sequence"/>
</dbReference>
<dbReference type="InterPro" id="IPR033121">
    <property type="entry name" value="PEPTIDASE_A1"/>
</dbReference>
<dbReference type="OrthoDB" id="5820000at2759"/>
<proteinExistence type="predicted"/>
<protein>
    <recommendedName>
        <fullName evidence="1">Peptidase A1 domain-containing protein</fullName>
    </recommendedName>
</protein>
<name>A0A8T0A167_9BILA</name>
<organism evidence="2 3">
    <name type="scientific">Meloidogyne graminicola</name>
    <dbReference type="NCBI Taxonomy" id="189291"/>
    <lineage>
        <taxon>Eukaryota</taxon>
        <taxon>Metazoa</taxon>
        <taxon>Ecdysozoa</taxon>
        <taxon>Nematoda</taxon>
        <taxon>Chromadorea</taxon>
        <taxon>Rhabditida</taxon>
        <taxon>Tylenchina</taxon>
        <taxon>Tylenchomorpha</taxon>
        <taxon>Tylenchoidea</taxon>
        <taxon>Meloidogynidae</taxon>
        <taxon>Meloidogyninae</taxon>
        <taxon>Meloidogyne</taxon>
    </lineage>
</organism>
<dbReference type="EMBL" id="JABEBT010000008">
    <property type="protein sequence ID" value="KAF7639046.1"/>
    <property type="molecule type" value="Genomic_DNA"/>
</dbReference>
<dbReference type="Pfam" id="PF00026">
    <property type="entry name" value="Asp"/>
    <property type="match status" value="1"/>
</dbReference>
<accession>A0A8T0A167</accession>
<evidence type="ECO:0000259" key="1">
    <source>
        <dbReference type="PROSITE" id="PS51767"/>
    </source>
</evidence>
<keyword evidence="3" id="KW-1185">Reference proteome</keyword>
<dbReference type="PROSITE" id="PS51767">
    <property type="entry name" value="PEPTIDASE_A1"/>
    <property type="match status" value="1"/>
</dbReference>
<dbReference type="AlphaFoldDB" id="A0A8T0A167"/>